<feature type="compositionally biased region" description="Basic and acidic residues" evidence="1">
    <location>
        <begin position="1041"/>
        <end position="1094"/>
    </location>
</feature>
<evidence type="ECO:0000313" key="4">
    <source>
        <dbReference type="RefSeq" id="XP_049314575.1"/>
    </source>
</evidence>
<dbReference type="SUPFAM" id="SSF50156">
    <property type="entry name" value="PDZ domain-like"/>
    <property type="match status" value="3"/>
</dbReference>
<sequence>MATPNASTTITTTPTTDDDYVTVVEVDDPASKDTNRRQLVKQRQSSVEEDSSYITVLTINNQTQLHNTNSGGSEQSDGSEVANAHNGNTNGLLPAIETEADTELLIVHRQPGERLGFGLKFQGGTRSAEKVHKLYIQSCAADSPASKVHASWGALREGDEIVSIDEQRVCELTRIECVRCLKDNVAIRLQVRNGYGRKPETEEELLLAGANTMDATSGSAPGARVLSNDASGTAVIMSNGPMKGSPPPPPPVPPRKLVKRKSLNGESKVVVPAAVATNSACDAPAITLTAASASHGGEVDKPFTPPPDAEYYINLFADGQSLKTESESDDTASTISTVIDKFSMSSNYSSESDLSSYTSLTNGQSVINKSELAKVLKPFTMLEQEFNVNVNGNAAVQLDECLKKVADAPSPTMGDVMPDLLAGTMSAAHTKKPLTFIPGNNYENVEFKTEKVNTYENVELKPQSTGAPNVVLPTPKPRQAVAGTNGSPTVEPKKRSIIPTPRKIATPTKLPIQVAPPTVPSEALQARSTPKATNTPKTPTIPTTPTTPTHYPQTPANTPTTPTPHENTQSAKEFITKIPKAIASVFGPNSQRSFERAKTEGEIKLKQSPELAATIKQQTALFLDKECHSSTESVASAIRKLPADKAKPVETSKLSPHKSRIPVVLSPKRSLELDNSMERKHLGSPSNIPRFLTHKQKSETDLKLGLYRSKSKESSPPVSLKMPLQRTNSAESKLKSPERTLIPVFSGQSTSAEAILASTGTTTPTKVKGPKPKPPERVQSLAKTPTHIPKLQTVQGTNGAVTVTLGDRSLQTPSPSTSPAPGNTPTMHTFKQQSPPASVSPNREIRFKIQTYESKAQEPRTPFTDVNDNEDEKMPSLFDLVRKHSPNAQRKDDGTALNTTLSTFKTPSNFEHEQHLESNVDDEDPPPAVVGKCIKVNDSQPTYYSSSSEDDEEEGSAVDNDAERDYDCEDGEKLGPPEVINGPGPSEAYFNLYWHSNMLPTIGEVEEEFSSLEPQSLPNGPIVIVDDLSQQQQNKQSASHIEVDKVNEPQRNAESKEKKDTKVLKEIKEAESKEKKDSKETKETSGRKTTKETDVAQPKQSLERVELLTKTVVESEKLKTHEHAANETVGASSATDQPAKTDKAGLHELKSHAPVTNKYRNSQFLGTPVAPPTVPEMEKATTKLENTSEGDKVSEADAMLPTSEVVGEKIVTVKENASKMNEPIKATTITTENIQQVKQSDKISDITTAAMSDRNYQMSVGEVSAAFIRAEQNDMQNAKANEPNAVDNMEVVITANQVSNKVPPATAEVQPGVELVSEIDTKPAMEAVELVDTNAANEILAPTKKLETNEVLSVETDAVNESKVETAETTTTTSSSSNSTEQTSETHTEHKSEERVEQKSEVKSETKTSETKSETRQSTQKVAHTKTTTTTKKQVIKSTTSTSQLQESSSIDALDGLSDEMRKLLEAGGGKITTVTSSATPLLPTNNSNLMEQFNKPIAFTLQPYAERVSGAGTPRITVFEERQFESKQNAYTEIRTRDASGEEKVQTSTESHKERAKLKKVHSHDNELDQLGIEIDADGVAADKCQPMTITASAETRISELAENPQDKQSIERGILNLSESGKQLQRNEAGAVEYMECEHQVQDSYEDIEQVLGGESVEETTKRPTLLRELSETLTVTKDGEKQVTRRSEITKETPKKGAKLLKKSDDERRLELEAQKLIESYQKVKKEAEKLFQHELCEDEGFDFGDDKLRKSEESVTQQTETVKQNVEIEKQVTNISEEKPEIEVDDMKLLQPEVEVSVKEDSTLAAAKTVNSSEADVSKTAVVQYGQPEIKQETTSLSKQLDTEPKNLDITKLTAGFLTEERNFMDQETVRLEKKTTVEKKKTAAKNKKETTRPTVPTSVSPDLLDNEPIYVLHKNIIEAPLVPTLSAEPNIEPALPNSKEVIEIQEVITPTQTEVELPQKITQFETVDIKISLPTSGKKGKPNVEVNTTSATKSAPTPPIPQKREHKSTESTNSNKVSTPATTNTPTPTPKKRGSIELHSNTTAAGDHTTSAAKLQTTKLEIPINKQKLQQNLTAAATAPQPKLERIIVGVEQQQFDDTNNNSSKQPAIINLASEDLPTEMAVTTPKQVVADVLSSSSGGAIATELHLETINLPNELQNTSNVSAEKLRKTERVGDGMQMTNTTTPTTASATFVSTSSSADSVQSVIEVGGIVESPSEDEVTPGITRDTSEEDLDQTHLSIKNKMENGIQVVPQTPLLVSDYLTLSAPPTYSRLPPDGHEFPPNFSEPLIMPPPSTNLLKAASLMQSTTTTMTMSSTKGSANNNNNTNTIYTEKLYTAASANGGQTMVASTRTTHTHISNNVANAATAASATVAAATATLTTQSASPNGTLKINSTKVEMPTLEFTVSSSGSKVAASTDTVSAPPPLPKSGPPPTVPRKVYRQDLVVNVEDSRQPTDKRSDVLAEATTPSGAGNAKLVFESRHSRSTQNLSSSGGSTPTANKLEPPTFELGGSGNDYKRSLSAPRRHGDWRKDEKSEKSVRDKIAMFSNDAEGSGADTPVKPLSFSRTQSATKPLNLSTENLLDTATSARYANTASNLTKTRAMSVENLNDVARQVQLAKQLPTQTFSDSMYALNTLATDYTQSYASLPRRHMQHLERRISFSGQPTYMPDEASRKAAITNILEQRRRSMSKLRGLVIPERPHVPLEPILDLPEIKSRDSEKLKSGNTSSTDSTDSGVGSSSGYFSTVPRPAKRTELIQNSPLRPLTVATTSNTANIAANNGYRSIFGTQTASPRHATTVQSPLAMPHQPRRFEPALQGTPPAKPPRTSLSVPPRQHAMHEESDSDSVFSSKVSSPPMSPCVPQVPEKFALTRTLSSETNTSIASSTTSTLTSGSGSQASCSSVGSTPTVDLSRRVLKSGSSDSATNRKNILASAKCRNGRGDASALLRNRPYDDEDSTDGYDEDEVRRVHKSKPRSTSGASLVIMPNKLVSASAPINYKLVSKNDQSLVDKVINVAAYVEVTSDTDDSSRKSDSTSPLKLSAMLIDEERKASFKADPSQKASTPPKVTTKPKPTAILPAVTAVPVQPVTPRKATEVVTPPKKSQPEASNELTQWMQVEVAKKATQQFTSRNLTERMPLKPVLEKYESSVTSTKTYSSKTATTAKVTTAEIREKFERTAAAERAAAAAANATSNVSPAVSTNSLLATKVLSGKAGANYHERFPSLDSIASSSSGVSSSTQNVSTQENTNEFGSFSSLGSNQSLITAQDIQQIIEEAEPPLKTPEAFIVVLQRDTPESSIGITLAGGSDYEAKEITIHKILNNTPAAKDGRLKKGDRILAVNGMSMRGLTHRESITVLKTPRPEVVLVVTRSESVIVKPLTKKRSSLGSLTSLNEKPTEVDYEKKRNYHKASRSLDLDLDIVSASEDAGASKTPSTVSSASPTPTTTDTTAATLASIRTRRQQSRADASKLSTSELLERAAETRNAIAAEIRAQEDAATGSRSVEIVKDSCGLGFSIEGGFDSPLGNKPLIVKKVFMGGAAHKTGQVRNGDEILSINGASTAKMTRVDAWNYMKQLPMGPVKIVFA</sequence>
<dbReference type="Pfam" id="PF00595">
    <property type="entry name" value="PDZ"/>
    <property type="match status" value="2"/>
</dbReference>
<name>A0ABM3JZB8_BACDO</name>
<feature type="compositionally biased region" description="Low complexity" evidence="1">
    <location>
        <begin position="2881"/>
        <end position="2911"/>
    </location>
</feature>
<feature type="region of interest" description="Disordered" evidence="1">
    <location>
        <begin position="512"/>
        <end position="567"/>
    </location>
</feature>
<feature type="compositionally biased region" description="Low complexity" evidence="1">
    <location>
        <begin position="3069"/>
        <end position="3078"/>
    </location>
</feature>
<feature type="region of interest" description="Disordered" evidence="1">
    <location>
        <begin position="708"/>
        <end position="735"/>
    </location>
</feature>
<feature type="compositionally biased region" description="Low complexity" evidence="1">
    <location>
        <begin position="2730"/>
        <end position="2748"/>
    </location>
</feature>
<feature type="compositionally biased region" description="Pro residues" evidence="1">
    <location>
        <begin position="2428"/>
        <end position="2441"/>
    </location>
</feature>
<feature type="region of interest" description="Disordered" evidence="1">
    <location>
        <begin position="28"/>
        <end position="47"/>
    </location>
</feature>
<organism evidence="3 4">
    <name type="scientific">Bactrocera dorsalis</name>
    <name type="common">Oriental fruit fly</name>
    <name type="synonym">Dacus dorsalis</name>
    <dbReference type="NCBI Taxonomy" id="27457"/>
    <lineage>
        <taxon>Eukaryota</taxon>
        <taxon>Metazoa</taxon>
        <taxon>Ecdysozoa</taxon>
        <taxon>Arthropoda</taxon>
        <taxon>Hexapoda</taxon>
        <taxon>Insecta</taxon>
        <taxon>Pterygota</taxon>
        <taxon>Neoptera</taxon>
        <taxon>Endopterygota</taxon>
        <taxon>Diptera</taxon>
        <taxon>Brachycera</taxon>
        <taxon>Muscomorpha</taxon>
        <taxon>Tephritoidea</taxon>
        <taxon>Tephritidae</taxon>
        <taxon>Bactrocera</taxon>
        <taxon>Bactrocera</taxon>
    </lineage>
</organism>
<feature type="region of interest" description="Disordered" evidence="1">
    <location>
        <begin position="885"/>
        <end position="983"/>
    </location>
</feature>
<feature type="region of interest" description="Disordered" evidence="1">
    <location>
        <begin position="1030"/>
        <end position="1176"/>
    </location>
</feature>
<feature type="compositionally biased region" description="Basic and acidic residues" evidence="1">
    <location>
        <begin position="1139"/>
        <end position="1151"/>
    </location>
</feature>
<feature type="region of interest" description="Disordered" evidence="1">
    <location>
        <begin position="2948"/>
        <end position="2985"/>
    </location>
</feature>
<gene>
    <name evidence="4" type="primary">LOC105227929</name>
</gene>
<dbReference type="CDD" id="cd00136">
    <property type="entry name" value="PDZ_canonical"/>
    <property type="match status" value="1"/>
</dbReference>
<feature type="compositionally biased region" description="Polar residues" evidence="1">
    <location>
        <begin position="2413"/>
        <end position="2426"/>
    </location>
</feature>
<dbReference type="PANTHER" id="PTHR11324:SF16">
    <property type="entry name" value="PDZ DOMAIN-CONTAINING PROTEIN 2"/>
    <property type="match status" value="1"/>
</dbReference>
<feature type="region of interest" description="Disordered" evidence="1">
    <location>
        <begin position="1538"/>
        <end position="1564"/>
    </location>
</feature>
<feature type="region of interest" description="Disordered" evidence="1">
    <location>
        <begin position="1356"/>
        <end position="1448"/>
    </location>
</feature>
<feature type="compositionally biased region" description="Acidic residues" evidence="1">
    <location>
        <begin position="2959"/>
        <end position="2970"/>
    </location>
</feature>
<feature type="region of interest" description="Disordered" evidence="1">
    <location>
        <begin position="2714"/>
        <end position="2764"/>
    </location>
</feature>
<feature type="compositionally biased region" description="Basic and acidic residues" evidence="1">
    <location>
        <begin position="1885"/>
        <end position="1896"/>
    </location>
</feature>
<evidence type="ECO:0000256" key="1">
    <source>
        <dbReference type="SAM" id="MobiDB-lite"/>
    </source>
</evidence>
<feature type="domain" description="PDZ" evidence="2">
    <location>
        <begin position="3292"/>
        <end position="3377"/>
    </location>
</feature>
<feature type="region of interest" description="Disordered" evidence="1">
    <location>
        <begin position="464"/>
        <end position="494"/>
    </location>
</feature>
<feature type="compositionally biased region" description="Low complexity" evidence="1">
    <location>
        <begin position="1367"/>
        <end position="1383"/>
    </location>
</feature>
<feature type="compositionally biased region" description="Basic and acidic residues" evidence="1">
    <location>
        <begin position="2531"/>
        <end position="2546"/>
    </location>
</feature>
<feature type="region of interest" description="Disordered" evidence="1">
    <location>
        <begin position="807"/>
        <end position="840"/>
    </location>
</feature>
<dbReference type="RefSeq" id="XP_049314575.1">
    <property type="nucleotide sequence ID" value="XM_049458618.1"/>
</dbReference>
<feature type="compositionally biased region" description="Polar residues" evidence="1">
    <location>
        <begin position="2491"/>
        <end position="2505"/>
    </location>
</feature>
<feature type="region of interest" description="Disordered" evidence="1">
    <location>
        <begin position="3430"/>
        <end position="3454"/>
    </location>
</feature>
<feature type="compositionally biased region" description="Low complexity" evidence="1">
    <location>
        <begin position="2851"/>
        <end position="2871"/>
    </location>
</feature>
<feature type="compositionally biased region" description="Basic and acidic residues" evidence="1">
    <location>
        <begin position="2718"/>
        <end position="2729"/>
    </location>
</feature>
<feature type="region of interest" description="Disordered" evidence="1">
    <location>
        <begin position="64"/>
        <end position="90"/>
    </location>
</feature>
<dbReference type="InterPro" id="IPR036034">
    <property type="entry name" value="PDZ_sf"/>
</dbReference>
<protein>
    <submittedName>
        <fullName evidence="4">Serine-rich adhesin for platelets isoform X1</fullName>
    </submittedName>
</protein>
<evidence type="ECO:0000259" key="2">
    <source>
        <dbReference type="PROSITE" id="PS50106"/>
    </source>
</evidence>
<feature type="compositionally biased region" description="Acidic residues" evidence="1">
    <location>
        <begin position="948"/>
        <end position="960"/>
    </location>
</feature>
<feature type="compositionally biased region" description="Basic and acidic residues" evidence="1">
    <location>
        <begin position="1101"/>
        <end position="1125"/>
    </location>
</feature>
<dbReference type="SMART" id="SM00228">
    <property type="entry name" value="PDZ"/>
    <property type="match status" value="3"/>
</dbReference>
<feature type="compositionally biased region" description="Basic and acidic residues" evidence="1">
    <location>
        <begin position="961"/>
        <end position="975"/>
    </location>
</feature>
<feature type="compositionally biased region" description="Low complexity" evidence="1">
    <location>
        <begin position="529"/>
        <end position="564"/>
    </location>
</feature>
<dbReference type="Proteomes" id="UP001652620">
    <property type="component" value="Chromosome 5"/>
</dbReference>
<feature type="compositionally biased region" description="Polar residues" evidence="1">
    <location>
        <begin position="896"/>
        <end position="909"/>
    </location>
</feature>
<feature type="compositionally biased region" description="Basic and acidic residues" evidence="1">
    <location>
        <begin position="1384"/>
        <end position="1415"/>
    </location>
</feature>
<feature type="compositionally biased region" description="Polar residues" evidence="1">
    <location>
        <begin position="1129"/>
        <end position="1138"/>
    </location>
</feature>
<feature type="compositionally biased region" description="Basic and acidic residues" evidence="1">
    <location>
        <begin position="1538"/>
        <end position="1554"/>
    </location>
</feature>
<feature type="region of interest" description="Disordered" evidence="1">
    <location>
        <begin position="1978"/>
        <end position="2041"/>
    </location>
</feature>
<dbReference type="Gene3D" id="2.30.42.10">
    <property type="match status" value="3"/>
</dbReference>
<dbReference type="GeneID" id="105227929"/>
<feature type="compositionally biased region" description="Polar residues" evidence="1">
    <location>
        <begin position="1030"/>
        <end position="1039"/>
    </location>
</feature>
<feature type="compositionally biased region" description="Polar residues" evidence="1">
    <location>
        <begin position="64"/>
        <end position="78"/>
    </location>
</feature>
<feature type="compositionally biased region" description="Polar residues" evidence="1">
    <location>
        <begin position="809"/>
        <end position="840"/>
    </location>
</feature>
<feature type="region of interest" description="Disordered" evidence="1">
    <location>
        <begin position="2413"/>
        <end position="2546"/>
    </location>
</feature>
<feature type="region of interest" description="Disordered" evidence="1">
    <location>
        <begin position="1885"/>
        <end position="1905"/>
    </location>
</feature>
<proteinExistence type="predicted"/>
<dbReference type="InterPro" id="IPR001478">
    <property type="entry name" value="PDZ"/>
</dbReference>
<feature type="compositionally biased region" description="Low complexity" evidence="1">
    <location>
        <begin position="1416"/>
        <end position="1448"/>
    </location>
</feature>
<reference evidence="4" key="1">
    <citation type="submission" date="2025-08" db="UniProtKB">
        <authorList>
            <consortium name="RefSeq"/>
        </authorList>
    </citation>
    <scope>IDENTIFICATION</scope>
    <source>
        <tissue evidence="4">Adult</tissue>
    </source>
</reference>
<dbReference type="CDD" id="cd06763">
    <property type="entry name" value="PDZ7_PDZD2-PDZ4_hPro-IL-16-like"/>
    <property type="match status" value="1"/>
</dbReference>
<evidence type="ECO:0000313" key="3">
    <source>
        <dbReference type="Proteomes" id="UP001652620"/>
    </source>
</evidence>
<feature type="region of interest" description="Disordered" evidence="1">
    <location>
        <begin position="758"/>
        <end position="778"/>
    </location>
</feature>
<feature type="compositionally biased region" description="Low complexity" evidence="1">
    <location>
        <begin position="3434"/>
        <end position="3454"/>
    </location>
</feature>
<keyword evidence="3" id="KW-1185">Reference proteome</keyword>
<feature type="region of interest" description="Disordered" evidence="1">
    <location>
        <begin position="2816"/>
        <end position="2917"/>
    </location>
</feature>
<dbReference type="PANTHER" id="PTHR11324">
    <property type="entry name" value="IL16-RELATED"/>
    <property type="match status" value="1"/>
</dbReference>
<feature type="region of interest" description="Disordered" evidence="1">
    <location>
        <begin position="3056"/>
        <end position="3078"/>
    </location>
</feature>
<accession>A0ABM3JZB8</accession>
<feature type="domain" description="PDZ" evidence="2">
    <location>
        <begin position="104"/>
        <end position="183"/>
    </location>
</feature>
<feature type="compositionally biased region" description="Basic and acidic residues" evidence="1">
    <location>
        <begin position="2455"/>
        <end position="2467"/>
    </location>
</feature>
<feature type="domain" description="PDZ" evidence="2">
    <location>
        <begin position="3507"/>
        <end position="3579"/>
    </location>
</feature>
<dbReference type="PROSITE" id="PS50106">
    <property type="entry name" value="PDZ"/>
    <property type="match status" value="3"/>
</dbReference>